<name>A0A9W9Y9P9_9CNID</name>
<evidence type="ECO:0000256" key="6">
    <source>
        <dbReference type="ARBA" id="ARBA00022837"/>
    </source>
</evidence>
<keyword evidence="9" id="KW-0472">Membrane</keyword>
<dbReference type="Pfam" id="PF00028">
    <property type="entry name" value="Cadherin"/>
    <property type="match status" value="5"/>
</dbReference>
<dbReference type="PANTHER" id="PTHR24028">
    <property type="entry name" value="CADHERIN-87A"/>
    <property type="match status" value="1"/>
</dbReference>
<dbReference type="FunFam" id="2.60.40.60:FF:000007">
    <property type="entry name" value="Protocadherin alpha 2"/>
    <property type="match status" value="1"/>
</dbReference>
<keyword evidence="6 11" id="KW-0106">Calcium</keyword>
<dbReference type="InterPro" id="IPR002126">
    <property type="entry name" value="Cadherin-like_dom"/>
</dbReference>
<evidence type="ECO:0000256" key="11">
    <source>
        <dbReference type="PROSITE-ProRule" id="PRU00043"/>
    </source>
</evidence>
<dbReference type="InterPro" id="IPR050174">
    <property type="entry name" value="Protocadherin/Cadherin-CA"/>
</dbReference>
<evidence type="ECO:0000313" key="13">
    <source>
        <dbReference type="EMBL" id="KAJ7327364.1"/>
    </source>
</evidence>
<feature type="domain" description="Cadherin" evidence="12">
    <location>
        <begin position="439"/>
        <end position="536"/>
    </location>
</feature>
<dbReference type="InterPro" id="IPR020894">
    <property type="entry name" value="Cadherin_CS"/>
</dbReference>
<evidence type="ECO:0000256" key="4">
    <source>
        <dbReference type="ARBA" id="ARBA00022729"/>
    </source>
</evidence>
<keyword evidence="5" id="KW-0677">Repeat</keyword>
<dbReference type="InterPro" id="IPR015919">
    <property type="entry name" value="Cadherin-like_sf"/>
</dbReference>
<evidence type="ECO:0000256" key="1">
    <source>
        <dbReference type="ARBA" id="ARBA00004251"/>
    </source>
</evidence>
<keyword evidence="8" id="KW-1133">Transmembrane helix</keyword>
<evidence type="ECO:0000256" key="10">
    <source>
        <dbReference type="ARBA" id="ARBA00023180"/>
    </source>
</evidence>
<dbReference type="GO" id="GO:0005509">
    <property type="term" value="F:calcium ion binding"/>
    <property type="evidence" value="ECO:0007669"/>
    <property type="project" value="UniProtKB-UniRule"/>
</dbReference>
<evidence type="ECO:0000259" key="12">
    <source>
        <dbReference type="PROSITE" id="PS50268"/>
    </source>
</evidence>
<keyword evidence="3" id="KW-0812">Transmembrane</keyword>
<organism evidence="13 14">
    <name type="scientific">Desmophyllum pertusum</name>
    <dbReference type="NCBI Taxonomy" id="174260"/>
    <lineage>
        <taxon>Eukaryota</taxon>
        <taxon>Metazoa</taxon>
        <taxon>Cnidaria</taxon>
        <taxon>Anthozoa</taxon>
        <taxon>Hexacorallia</taxon>
        <taxon>Scleractinia</taxon>
        <taxon>Caryophylliina</taxon>
        <taxon>Caryophylliidae</taxon>
        <taxon>Desmophyllum</taxon>
    </lineage>
</organism>
<dbReference type="SUPFAM" id="SSF49313">
    <property type="entry name" value="Cadherin-like"/>
    <property type="match status" value="5"/>
</dbReference>
<dbReference type="OrthoDB" id="6252479at2759"/>
<evidence type="ECO:0000256" key="2">
    <source>
        <dbReference type="ARBA" id="ARBA00022475"/>
    </source>
</evidence>
<keyword evidence="4" id="KW-0732">Signal</keyword>
<dbReference type="AlphaFoldDB" id="A0A9W9Y9P9"/>
<feature type="domain" description="Cadherin" evidence="12">
    <location>
        <begin position="225"/>
        <end position="331"/>
    </location>
</feature>
<dbReference type="PROSITE" id="PS50268">
    <property type="entry name" value="CADHERIN_2"/>
    <property type="match status" value="5"/>
</dbReference>
<dbReference type="Gene3D" id="2.60.40.60">
    <property type="entry name" value="Cadherins"/>
    <property type="match status" value="5"/>
</dbReference>
<feature type="domain" description="Cadherin" evidence="12">
    <location>
        <begin position="1"/>
        <end position="112"/>
    </location>
</feature>
<dbReference type="PROSITE" id="PS00232">
    <property type="entry name" value="CADHERIN_1"/>
    <property type="match status" value="3"/>
</dbReference>
<evidence type="ECO:0000256" key="3">
    <source>
        <dbReference type="ARBA" id="ARBA00022692"/>
    </source>
</evidence>
<sequence>MEKIENISVSESAPLGAELPITVAEDFDIGNNSVQSYEIVSRDDRGIFDLKVSRPTSEITKVKLVVSKRLDREINDSFHLVIEASDGGSPPKFGRKSLNVKVLDSNDHIPKFSKEVYVGEVRENSRAGTFVLNVTATDEDIGTNAEILFSLQVRPQYQDLFTLDARTGELRTNAVLDYELFKDYQLEVTAKDNGPDSIPSTTVVKVKVLDENDNKPEITVTALPDAYDKQGKIPEDTSLNAGVALITVRDKDSGDNGRVTVTLQHHKQDFGLQEMFAGQYILEIRQPLSLDRHAQYKIKIVAEDHGLPLSQKNSHVLVVKLADSNRHAPTFAQKVYSVDVSDDVTPGAVVARMTATDEDDGRNSELIYSLESMRIGARNGSDDDLRKWFGIDPKTGYVGVHSKLWCAFTPSFLLNIDVRDKGRVPFHGKTALKIAIQCSRHVYNFSVAENKPVGVEVGRVPLTSIAPDKPLRIRLVSNTDDFTMDEKSGILTATKRLDREVNDSYSLTAVISDGSVNMTIILNVKVEDINDNAPVFIGFEGSYNMTLSNAVLLEKLY</sequence>
<gene>
    <name evidence="13" type="primary">PCDH10</name>
    <name evidence="13" type="ORF">OS493_027054</name>
</gene>
<comment type="subcellular location">
    <subcellularLocation>
        <location evidence="1">Cell membrane</location>
        <topology evidence="1">Single-pass type I membrane protein</topology>
    </subcellularLocation>
</comment>
<proteinExistence type="predicted"/>
<dbReference type="SMART" id="SM00112">
    <property type="entry name" value="CA"/>
    <property type="match status" value="5"/>
</dbReference>
<dbReference type="CDD" id="cd11304">
    <property type="entry name" value="Cadherin_repeat"/>
    <property type="match status" value="5"/>
</dbReference>
<keyword evidence="2" id="KW-1003">Cell membrane</keyword>
<dbReference type="PANTHER" id="PTHR24028:SF146">
    <property type="entry name" value="CADHERIN 96CB, ISOFORM D-RELATED"/>
    <property type="match status" value="1"/>
</dbReference>
<dbReference type="GO" id="GO:0007156">
    <property type="term" value="P:homophilic cell adhesion via plasma membrane adhesion molecules"/>
    <property type="evidence" value="ECO:0007669"/>
    <property type="project" value="InterPro"/>
</dbReference>
<evidence type="ECO:0000256" key="7">
    <source>
        <dbReference type="ARBA" id="ARBA00022889"/>
    </source>
</evidence>
<evidence type="ECO:0000256" key="5">
    <source>
        <dbReference type="ARBA" id="ARBA00022737"/>
    </source>
</evidence>
<reference evidence="13" key="1">
    <citation type="submission" date="2023-01" db="EMBL/GenBank/DDBJ databases">
        <title>Genome assembly of the deep-sea coral Lophelia pertusa.</title>
        <authorList>
            <person name="Herrera S."/>
            <person name="Cordes E."/>
        </authorList>
    </citation>
    <scope>NUCLEOTIDE SEQUENCE</scope>
    <source>
        <strain evidence="13">USNM1676648</strain>
        <tissue evidence="13">Polyp</tissue>
    </source>
</reference>
<evidence type="ECO:0000256" key="9">
    <source>
        <dbReference type="ARBA" id="ARBA00023136"/>
    </source>
</evidence>
<keyword evidence="10" id="KW-0325">Glycoprotein</keyword>
<keyword evidence="7" id="KW-0130">Cell adhesion</keyword>
<feature type="domain" description="Cadherin" evidence="12">
    <location>
        <begin position="113"/>
        <end position="218"/>
    </location>
</feature>
<feature type="domain" description="Cadherin" evidence="12">
    <location>
        <begin position="332"/>
        <end position="454"/>
    </location>
</feature>
<dbReference type="Proteomes" id="UP001163046">
    <property type="component" value="Unassembled WGS sequence"/>
</dbReference>
<keyword evidence="14" id="KW-1185">Reference proteome</keyword>
<protein>
    <submittedName>
        <fullName evidence="13">Protocadherin-10</fullName>
    </submittedName>
</protein>
<accession>A0A9W9Y9P9</accession>
<dbReference type="PRINTS" id="PR00205">
    <property type="entry name" value="CADHERIN"/>
</dbReference>
<evidence type="ECO:0000313" key="14">
    <source>
        <dbReference type="Proteomes" id="UP001163046"/>
    </source>
</evidence>
<evidence type="ECO:0000256" key="8">
    <source>
        <dbReference type="ARBA" id="ARBA00022989"/>
    </source>
</evidence>
<dbReference type="FunFam" id="2.60.40.60:FF:000002">
    <property type="entry name" value="Protocadherin alpha 2"/>
    <property type="match status" value="1"/>
</dbReference>
<dbReference type="GO" id="GO:0005886">
    <property type="term" value="C:plasma membrane"/>
    <property type="evidence" value="ECO:0007669"/>
    <property type="project" value="UniProtKB-SubCell"/>
</dbReference>
<dbReference type="EMBL" id="MU827801">
    <property type="protein sequence ID" value="KAJ7327364.1"/>
    <property type="molecule type" value="Genomic_DNA"/>
</dbReference>
<comment type="caution">
    <text evidence="13">The sequence shown here is derived from an EMBL/GenBank/DDBJ whole genome shotgun (WGS) entry which is preliminary data.</text>
</comment>